<dbReference type="GO" id="GO:0016491">
    <property type="term" value="F:oxidoreductase activity"/>
    <property type="evidence" value="ECO:0007669"/>
    <property type="project" value="UniProtKB-KW"/>
</dbReference>
<dbReference type="PROSITE" id="PS00061">
    <property type="entry name" value="ADH_SHORT"/>
    <property type="match status" value="1"/>
</dbReference>
<dbReference type="InterPro" id="IPR036291">
    <property type="entry name" value="NAD(P)-bd_dom_sf"/>
</dbReference>
<dbReference type="SUPFAM" id="SSF51735">
    <property type="entry name" value="NAD(P)-binding Rossmann-fold domains"/>
    <property type="match status" value="1"/>
</dbReference>
<gene>
    <name evidence="3" type="ORF">E6K81_08485</name>
</gene>
<evidence type="ECO:0000313" key="3">
    <source>
        <dbReference type="EMBL" id="TMQ72071.1"/>
    </source>
</evidence>
<comment type="caution">
    <text evidence="3">The sequence shown here is derived from an EMBL/GenBank/DDBJ whole genome shotgun (WGS) entry which is preliminary data.</text>
</comment>
<dbReference type="PRINTS" id="PR00081">
    <property type="entry name" value="GDHRDH"/>
</dbReference>
<protein>
    <submittedName>
        <fullName evidence="3">SDR family oxidoreductase</fullName>
    </submittedName>
</protein>
<dbReference type="EMBL" id="VBPB01000123">
    <property type="protein sequence ID" value="TMQ72071.1"/>
    <property type="molecule type" value="Genomic_DNA"/>
</dbReference>
<sequence>MGLLEGKVAVITGAGSGMGRASCKVFVREGAKVVAADISGGEKDTAAALGASVLPVHCDVTQEAEVEAVMRAAVEQFGRVDAVLNVAGIAGAAMLLDVTTEHYDRFMEVDLRGVFLGTKHGIRAMLAGGHGGAIVNWSSLAGLGAAIATSVYSAAKAGVISFTKAAAVEYGGRGIRANCLCPGFIHTEMSAGGEKLMPGILEKAALGRGGQPEEVAEVGAFLASDRASYVSGAIIPVDGGWAAKLA</sequence>
<dbReference type="Gene3D" id="3.40.50.720">
    <property type="entry name" value="NAD(P)-binding Rossmann-like Domain"/>
    <property type="match status" value="1"/>
</dbReference>
<proteinExistence type="inferred from homology"/>
<dbReference type="FunFam" id="3.40.50.720:FF:000084">
    <property type="entry name" value="Short-chain dehydrogenase reductase"/>
    <property type="match status" value="1"/>
</dbReference>
<comment type="similarity">
    <text evidence="1">Belongs to the short-chain dehydrogenases/reductases (SDR) family.</text>
</comment>
<dbReference type="InterPro" id="IPR002347">
    <property type="entry name" value="SDR_fam"/>
</dbReference>
<evidence type="ECO:0000256" key="2">
    <source>
        <dbReference type="ARBA" id="ARBA00023002"/>
    </source>
</evidence>
<dbReference type="PANTHER" id="PTHR24321:SF8">
    <property type="entry name" value="ESTRADIOL 17-BETA-DEHYDROGENASE 8-RELATED"/>
    <property type="match status" value="1"/>
</dbReference>
<evidence type="ECO:0000256" key="1">
    <source>
        <dbReference type="ARBA" id="ARBA00006484"/>
    </source>
</evidence>
<dbReference type="CDD" id="cd05233">
    <property type="entry name" value="SDR_c"/>
    <property type="match status" value="1"/>
</dbReference>
<dbReference type="PRINTS" id="PR00080">
    <property type="entry name" value="SDRFAMILY"/>
</dbReference>
<organism evidence="3 4">
    <name type="scientific">Eiseniibacteriota bacterium</name>
    <dbReference type="NCBI Taxonomy" id="2212470"/>
    <lineage>
        <taxon>Bacteria</taxon>
        <taxon>Candidatus Eiseniibacteriota</taxon>
    </lineage>
</organism>
<keyword evidence="2" id="KW-0560">Oxidoreductase</keyword>
<evidence type="ECO:0000313" key="4">
    <source>
        <dbReference type="Proteomes" id="UP000319771"/>
    </source>
</evidence>
<dbReference type="Proteomes" id="UP000319771">
    <property type="component" value="Unassembled WGS sequence"/>
</dbReference>
<dbReference type="AlphaFoldDB" id="A0A538U843"/>
<dbReference type="PANTHER" id="PTHR24321">
    <property type="entry name" value="DEHYDROGENASES, SHORT CHAIN"/>
    <property type="match status" value="1"/>
</dbReference>
<name>A0A538U843_UNCEI</name>
<accession>A0A538U843</accession>
<dbReference type="InterPro" id="IPR020904">
    <property type="entry name" value="Sc_DH/Rdtase_CS"/>
</dbReference>
<dbReference type="Pfam" id="PF13561">
    <property type="entry name" value="adh_short_C2"/>
    <property type="match status" value="1"/>
</dbReference>
<reference evidence="3 4" key="1">
    <citation type="journal article" date="2019" name="Nat. Microbiol.">
        <title>Mediterranean grassland soil C-N compound turnover is dependent on rainfall and depth, and is mediated by genomically divergent microorganisms.</title>
        <authorList>
            <person name="Diamond S."/>
            <person name="Andeer P.F."/>
            <person name="Li Z."/>
            <person name="Crits-Christoph A."/>
            <person name="Burstein D."/>
            <person name="Anantharaman K."/>
            <person name="Lane K.R."/>
            <person name="Thomas B.C."/>
            <person name="Pan C."/>
            <person name="Northen T.R."/>
            <person name="Banfield J.F."/>
        </authorList>
    </citation>
    <scope>NUCLEOTIDE SEQUENCE [LARGE SCALE GENOMIC DNA]</scope>
    <source>
        <strain evidence="3">WS_11</strain>
    </source>
</reference>